<sequence length="516" mass="54535">MPVGGAPGGGRKPGTYRDKNPEAARTGKRSSGSGRLLHSPPSITRSSAASPQTHEQARAIARGKALTPGTATASVTPGTATASEVPSTHRSVQAKRQSKGFHSPASDARKSAPSKHAAAAATAKRSSSAKLKPHRDSNPRSIAPEEDKAKAPLVTASAAPSVEKGTPTGPQEPAPAAQPLAEEPAAPPAGGPALSCAPSPAGRAPIEPNQLPATAVVAKKPTSHRVRVPPRGTRSKSPDPDGDISPTEMESYTPPDCRKGDRKKSIFASMGFLSFYPLNVSFETEANTKEERYLRAALVTGVAVIFGVVVVGVVLMLMHNRASDPAACDTEECNAAREYLKRLLNTSKDPCRDFYGYVCDSWLARGNGTASKSFLGDSVAASLATINERLLEEKPLDVNGGSDGLSAGRLVMRRLYRSCHRYITDQSASAAFPDTLETARKMLNWTAINSARTTDELVTSLVQTSLVTGFHTSPCARSSRRERSDPPATVMWNLSACEADTHGRPEGIRARPWASH</sequence>
<feature type="region of interest" description="Disordered" evidence="1">
    <location>
        <begin position="1"/>
        <end position="260"/>
    </location>
</feature>
<dbReference type="PROSITE" id="PS51885">
    <property type="entry name" value="NEPRILYSIN"/>
    <property type="match status" value="1"/>
</dbReference>
<dbReference type="AlphaFoldDB" id="A0A9J6GG27"/>
<keyword evidence="2" id="KW-0812">Transmembrane</keyword>
<feature type="compositionally biased region" description="Low complexity" evidence="1">
    <location>
        <begin position="114"/>
        <end position="130"/>
    </location>
</feature>
<feature type="compositionally biased region" description="Low complexity" evidence="1">
    <location>
        <begin position="165"/>
        <end position="184"/>
    </location>
</feature>
<evidence type="ECO:0000256" key="1">
    <source>
        <dbReference type="SAM" id="MobiDB-lite"/>
    </source>
</evidence>
<feature type="transmembrane region" description="Helical" evidence="2">
    <location>
        <begin position="294"/>
        <end position="318"/>
    </location>
</feature>
<feature type="compositionally biased region" description="Gly residues" evidence="1">
    <location>
        <begin position="1"/>
        <end position="12"/>
    </location>
</feature>
<dbReference type="InterPro" id="IPR042089">
    <property type="entry name" value="Peptidase_M13_dom_2"/>
</dbReference>
<dbReference type="SUPFAM" id="SSF55486">
    <property type="entry name" value="Metalloproteases ('zincins'), catalytic domain"/>
    <property type="match status" value="1"/>
</dbReference>
<name>A0A9J6GG27_HAELO</name>
<evidence type="ECO:0008006" key="5">
    <source>
        <dbReference type="Google" id="ProtNLM"/>
    </source>
</evidence>
<keyword evidence="2" id="KW-0472">Membrane</keyword>
<dbReference type="VEuPathDB" id="VectorBase:HLOH_061678"/>
<evidence type="ECO:0000313" key="3">
    <source>
        <dbReference type="EMBL" id="KAH9373464.1"/>
    </source>
</evidence>
<dbReference type="InterPro" id="IPR024079">
    <property type="entry name" value="MetalloPept_cat_dom_sf"/>
</dbReference>
<dbReference type="GO" id="GO:0006508">
    <property type="term" value="P:proteolysis"/>
    <property type="evidence" value="ECO:0007669"/>
    <property type="project" value="InterPro"/>
</dbReference>
<evidence type="ECO:0000313" key="4">
    <source>
        <dbReference type="Proteomes" id="UP000821853"/>
    </source>
</evidence>
<feature type="compositionally biased region" description="Polar residues" evidence="1">
    <location>
        <begin position="69"/>
        <end position="91"/>
    </location>
</feature>
<proteinExistence type="predicted"/>
<accession>A0A9J6GG27</accession>
<dbReference type="Gene3D" id="3.40.390.10">
    <property type="entry name" value="Collagenase (Catalytic Domain)"/>
    <property type="match status" value="1"/>
</dbReference>
<protein>
    <recommendedName>
        <fullName evidence="5">Peptidase M13 N-terminal domain-containing protein</fullName>
    </recommendedName>
</protein>
<keyword evidence="4" id="KW-1185">Reference proteome</keyword>
<dbReference type="GO" id="GO:0004222">
    <property type="term" value="F:metalloendopeptidase activity"/>
    <property type="evidence" value="ECO:0007669"/>
    <property type="project" value="InterPro"/>
</dbReference>
<dbReference type="Gene3D" id="1.10.1380.10">
    <property type="entry name" value="Neutral endopeptidase , domain2"/>
    <property type="match status" value="1"/>
</dbReference>
<dbReference type="Proteomes" id="UP000821853">
    <property type="component" value="Chromosome 4"/>
</dbReference>
<feature type="compositionally biased region" description="Low complexity" evidence="1">
    <location>
        <begin position="191"/>
        <end position="202"/>
    </location>
</feature>
<feature type="compositionally biased region" description="Basic and acidic residues" evidence="1">
    <location>
        <begin position="134"/>
        <end position="150"/>
    </location>
</feature>
<comment type="caution">
    <text evidence="3">The sequence shown here is derived from an EMBL/GenBank/DDBJ whole genome shotgun (WGS) entry which is preliminary data.</text>
</comment>
<feature type="compositionally biased region" description="Polar residues" evidence="1">
    <location>
        <begin position="41"/>
        <end position="54"/>
    </location>
</feature>
<gene>
    <name evidence="3" type="ORF">HPB48_009509</name>
</gene>
<keyword evidence="2" id="KW-1133">Transmembrane helix</keyword>
<organism evidence="3 4">
    <name type="scientific">Haemaphysalis longicornis</name>
    <name type="common">Bush tick</name>
    <dbReference type="NCBI Taxonomy" id="44386"/>
    <lineage>
        <taxon>Eukaryota</taxon>
        <taxon>Metazoa</taxon>
        <taxon>Ecdysozoa</taxon>
        <taxon>Arthropoda</taxon>
        <taxon>Chelicerata</taxon>
        <taxon>Arachnida</taxon>
        <taxon>Acari</taxon>
        <taxon>Parasitiformes</taxon>
        <taxon>Ixodida</taxon>
        <taxon>Ixodoidea</taxon>
        <taxon>Ixodidae</taxon>
        <taxon>Haemaphysalinae</taxon>
        <taxon>Haemaphysalis</taxon>
    </lineage>
</organism>
<dbReference type="InterPro" id="IPR000718">
    <property type="entry name" value="Peptidase_M13"/>
</dbReference>
<dbReference type="EMBL" id="JABSTR010000006">
    <property type="protein sequence ID" value="KAH9373464.1"/>
    <property type="molecule type" value="Genomic_DNA"/>
</dbReference>
<dbReference type="OrthoDB" id="6525044at2759"/>
<reference evidence="3 4" key="1">
    <citation type="journal article" date="2020" name="Cell">
        <title>Large-Scale Comparative Analyses of Tick Genomes Elucidate Their Genetic Diversity and Vector Capacities.</title>
        <authorList>
            <consortium name="Tick Genome and Microbiome Consortium (TIGMIC)"/>
            <person name="Jia N."/>
            <person name="Wang J."/>
            <person name="Shi W."/>
            <person name="Du L."/>
            <person name="Sun Y."/>
            <person name="Zhan W."/>
            <person name="Jiang J.F."/>
            <person name="Wang Q."/>
            <person name="Zhang B."/>
            <person name="Ji P."/>
            <person name="Bell-Sakyi L."/>
            <person name="Cui X.M."/>
            <person name="Yuan T.T."/>
            <person name="Jiang B.G."/>
            <person name="Yang W.F."/>
            <person name="Lam T.T."/>
            <person name="Chang Q.C."/>
            <person name="Ding S.J."/>
            <person name="Wang X.J."/>
            <person name="Zhu J.G."/>
            <person name="Ruan X.D."/>
            <person name="Zhao L."/>
            <person name="Wei J.T."/>
            <person name="Ye R.Z."/>
            <person name="Que T.C."/>
            <person name="Du C.H."/>
            <person name="Zhou Y.H."/>
            <person name="Cheng J.X."/>
            <person name="Dai P.F."/>
            <person name="Guo W.B."/>
            <person name="Han X.H."/>
            <person name="Huang E.J."/>
            <person name="Li L.F."/>
            <person name="Wei W."/>
            <person name="Gao Y.C."/>
            <person name="Liu J.Z."/>
            <person name="Shao H.Z."/>
            <person name="Wang X."/>
            <person name="Wang C.C."/>
            <person name="Yang T.C."/>
            <person name="Huo Q.B."/>
            <person name="Li W."/>
            <person name="Chen H.Y."/>
            <person name="Chen S.E."/>
            <person name="Zhou L.G."/>
            <person name="Ni X.B."/>
            <person name="Tian J.H."/>
            <person name="Sheng Y."/>
            <person name="Liu T."/>
            <person name="Pan Y.S."/>
            <person name="Xia L.Y."/>
            <person name="Li J."/>
            <person name="Zhao F."/>
            <person name="Cao W.C."/>
        </authorList>
    </citation>
    <scope>NUCLEOTIDE SEQUENCE [LARGE SCALE GENOMIC DNA]</scope>
    <source>
        <strain evidence="3">HaeL-2018</strain>
    </source>
</reference>
<evidence type="ECO:0000256" key="2">
    <source>
        <dbReference type="SAM" id="Phobius"/>
    </source>
</evidence>